<evidence type="ECO:0000313" key="10">
    <source>
        <dbReference type="EMBL" id="MBN0986937.1"/>
    </source>
</evidence>
<organism evidence="10 11">
    <name type="scientific">Amphritea pacifica</name>
    <dbReference type="NCBI Taxonomy" id="2811233"/>
    <lineage>
        <taxon>Bacteria</taxon>
        <taxon>Pseudomonadati</taxon>
        <taxon>Pseudomonadota</taxon>
        <taxon>Gammaproteobacteria</taxon>
        <taxon>Oceanospirillales</taxon>
        <taxon>Oceanospirillaceae</taxon>
        <taxon>Amphritea</taxon>
    </lineage>
</organism>
<dbReference type="Gene3D" id="3.90.1580.10">
    <property type="entry name" value="paralog of FGE (formylglycine-generating enzyme)"/>
    <property type="match status" value="1"/>
</dbReference>
<dbReference type="InterPro" id="IPR042095">
    <property type="entry name" value="SUMF_sf"/>
</dbReference>
<protein>
    <submittedName>
        <fullName evidence="10">Protein kinase</fullName>
    </submittedName>
</protein>
<accession>A0ABS2W5Z8</accession>
<evidence type="ECO:0000256" key="6">
    <source>
        <dbReference type="PROSITE-ProRule" id="PRU10141"/>
    </source>
</evidence>
<dbReference type="InterPro" id="IPR016187">
    <property type="entry name" value="CTDL_fold"/>
</dbReference>
<feature type="region of interest" description="Disordered" evidence="8">
    <location>
        <begin position="123"/>
        <end position="153"/>
    </location>
</feature>
<evidence type="ECO:0000313" key="11">
    <source>
        <dbReference type="Proteomes" id="UP000760472"/>
    </source>
</evidence>
<dbReference type="InterPro" id="IPR008271">
    <property type="entry name" value="Ser/Thr_kinase_AS"/>
</dbReference>
<dbReference type="PANTHER" id="PTHR24345">
    <property type="entry name" value="SERINE/THREONINE-PROTEIN KINASE PLK"/>
    <property type="match status" value="1"/>
</dbReference>
<feature type="coiled-coil region" evidence="7">
    <location>
        <begin position="562"/>
        <end position="589"/>
    </location>
</feature>
<feature type="domain" description="Protein kinase" evidence="9">
    <location>
        <begin position="175"/>
        <end position="442"/>
    </location>
</feature>
<dbReference type="InterPro" id="IPR017441">
    <property type="entry name" value="Protein_kinase_ATP_BS"/>
</dbReference>
<feature type="coiled-coil region" evidence="7">
    <location>
        <begin position="977"/>
        <end position="1004"/>
    </location>
</feature>
<feature type="compositionally biased region" description="Polar residues" evidence="8">
    <location>
        <begin position="134"/>
        <end position="148"/>
    </location>
</feature>
<dbReference type="InterPro" id="IPR011009">
    <property type="entry name" value="Kinase-like_dom_sf"/>
</dbReference>
<dbReference type="Pfam" id="PF03781">
    <property type="entry name" value="FGE-sulfatase"/>
    <property type="match status" value="1"/>
</dbReference>
<dbReference type="PROSITE" id="PS00107">
    <property type="entry name" value="PROTEIN_KINASE_ATP"/>
    <property type="match status" value="1"/>
</dbReference>
<evidence type="ECO:0000256" key="4">
    <source>
        <dbReference type="ARBA" id="ARBA00022777"/>
    </source>
</evidence>
<dbReference type="Gene3D" id="3.30.200.20">
    <property type="entry name" value="Phosphorylase Kinase, domain 1"/>
    <property type="match status" value="1"/>
</dbReference>
<comment type="caution">
    <text evidence="10">The sequence shown here is derived from an EMBL/GenBank/DDBJ whole genome shotgun (WGS) entry which is preliminary data.</text>
</comment>
<dbReference type="SUPFAM" id="SSF56436">
    <property type="entry name" value="C-type lectin-like"/>
    <property type="match status" value="1"/>
</dbReference>
<dbReference type="RefSeq" id="WP_205213171.1">
    <property type="nucleotide sequence ID" value="NZ_JAFFZP010000006.1"/>
</dbReference>
<keyword evidence="1" id="KW-0723">Serine/threonine-protein kinase</keyword>
<proteinExistence type="predicted"/>
<name>A0ABS2W5Z8_9GAMM</name>
<evidence type="ECO:0000256" key="2">
    <source>
        <dbReference type="ARBA" id="ARBA00022679"/>
    </source>
</evidence>
<keyword evidence="4 10" id="KW-0418">Kinase</keyword>
<keyword evidence="5 6" id="KW-0067">ATP-binding</keyword>
<dbReference type="PROSITE" id="PS00108">
    <property type="entry name" value="PROTEIN_KINASE_ST"/>
    <property type="match status" value="1"/>
</dbReference>
<sequence length="1548" mass="171923">MKGFKDQLKQYLHGQVSLDSLLETVSELLVSQPQLKDNVVAGLQQMTARDLLSQNDLSALMAVIIDPPSEGKPCPAESDSTVISSGRAEVSVDDQTLVKSAPLHSGADHTRITASGKPLSADSCEAVSLPTPTPTSASVSVATGTGTSRWDKPFAEDAGLETSVVGVGTVIKERFRLVEFIGCGGMGDVYKAEDQRRIDAQDIDSLVAIKVLNKTFREHPESLRSLQREARKTQNLAHPNIVNVFDFDRDREHVFMTMELMRGAPLSTVIKRNPSGFPLPTVLEYVAGMAGALGYAHQQGVVHSDLKPSNVFLDGGQIKVFDFGIARAAKTGSAQEDSFDAGELGALTPSYASPAMLAGAAEADPRDDLYALGCIIHELLTGKHPFIRDNKKVPADEAWKLGMKVAELKQLSRKQNKALKQLLAFDERQRCDSVETFMQQFMPQYQRHSLLSRWYVWLMMLTFVCGISYFPLRNFWQQQQIGDFIDDLNNQDEAAVNEWLERIQAMDAEQQSEFFNDAQVKRELTRYFLQQVSRSADADAYDRAQSLAERALQIYEDSRRLSDKQEQLIKQKAARLNNLNNELNRLLELPAEQFAAASQPLSELLHSIQQVDPQNAMLSDARLPVKFIETIDELLQQQQFSIARGAADHAMKLFPAHAELENARRNLEQEELRYTRTQRIAELNQRLDQMSPESLSSFAAASPDIEELKQLDPGSKRVSALQASLTEQLLAEQQQLTDQYMWDQASKLIVTFESVLSPEGIARFDQTLKQSQAEYQQQIDQQVADIDADISAQRIDAAETRIGQLQPMVTDPRIITAVYDRLASALIKQSRAARDERRWQSATEALDRIATLSVSPELQQSVVYERQQLKQQQTMNAQQLEASALAEQEIKRQAELVSLQSELKTILDDPQLSDSSTRQAQSIIDRIEAQQADLAIVRQGRQRLIKRYTEKAVAVADTDLEQAMRILEDGKRLLPGQAEITDLLAQLKLRYENASQQEKVEQQLALKQQLNHLLAEARLSPEWEQQLAELLSRLKVEQSDPQYLQGVDTRIAVIYAQQSERLVAENEFNAARDTLERAAQYDPSLDLTVQRGAITKAEELFRQRQAERKNEARISGLKQTFDTQIQANDLTAARQTFAQLQALLGADDPFIKQQAPQAFQTVYLRLADQLAARQRFTQAEKLLLSARDLFADPTVIDQRVATYQDGVRLYHIGQAIKNPGLKNLVQAHAYLVELQPGLPAAKYQQLNEALQRAVIDQIASLDRRAPARAQQLLNKAQQLFPDNIQLQRINLERQPPQADRQSSALASPPSQQTQAANQASSQGNSAQAEQPSTTAISRPVSDRVCTAALSGKGIRSAAVCWDMLAEGAENKGPFMIVVPSGGGSLAISKFEISRRDFNLYCKLSGECKGLGGAEKQPATGLSLNQINGYAAWLSNATGYVYRLPAKAEWMSAARASGNSQPQNYNCRLTRGDQILKGRDLVSVQQGKPNAWGLVNYLGNAQELVRSGAGLEAMGGSYQIKMSDCSVSMAVPVSGSTDATTGFRLVREL</sequence>
<dbReference type="EMBL" id="JAFFZP010000006">
    <property type="protein sequence ID" value="MBN0986937.1"/>
    <property type="molecule type" value="Genomic_DNA"/>
</dbReference>
<dbReference type="CDD" id="cd14014">
    <property type="entry name" value="STKc_PknB_like"/>
    <property type="match status" value="1"/>
</dbReference>
<keyword evidence="7" id="KW-0175">Coiled coil</keyword>
<evidence type="ECO:0000256" key="8">
    <source>
        <dbReference type="SAM" id="MobiDB-lite"/>
    </source>
</evidence>
<dbReference type="InterPro" id="IPR000719">
    <property type="entry name" value="Prot_kinase_dom"/>
</dbReference>
<keyword evidence="3 6" id="KW-0547">Nucleotide-binding</keyword>
<evidence type="ECO:0000256" key="7">
    <source>
        <dbReference type="SAM" id="Coils"/>
    </source>
</evidence>
<feature type="binding site" evidence="6">
    <location>
        <position position="210"/>
    </location>
    <ligand>
        <name>ATP</name>
        <dbReference type="ChEBI" id="CHEBI:30616"/>
    </ligand>
</feature>
<keyword evidence="2" id="KW-0808">Transferase</keyword>
<keyword evidence="11" id="KW-1185">Reference proteome</keyword>
<evidence type="ECO:0000256" key="3">
    <source>
        <dbReference type="ARBA" id="ARBA00022741"/>
    </source>
</evidence>
<evidence type="ECO:0000259" key="9">
    <source>
        <dbReference type="PROSITE" id="PS50011"/>
    </source>
</evidence>
<gene>
    <name evidence="10" type="ORF">JW498_06155</name>
</gene>
<dbReference type="Pfam" id="PF00069">
    <property type="entry name" value="Pkinase"/>
    <property type="match status" value="1"/>
</dbReference>
<dbReference type="SUPFAM" id="SSF56112">
    <property type="entry name" value="Protein kinase-like (PK-like)"/>
    <property type="match status" value="1"/>
</dbReference>
<dbReference type="InterPro" id="IPR005532">
    <property type="entry name" value="SUMF_dom"/>
</dbReference>
<dbReference type="PROSITE" id="PS50011">
    <property type="entry name" value="PROTEIN_KINASE_DOM"/>
    <property type="match status" value="1"/>
</dbReference>
<dbReference type="PANTHER" id="PTHR24345:SF91">
    <property type="entry name" value="SERINE_THREONINE-PROTEIN KINASE PLK4"/>
    <property type="match status" value="1"/>
</dbReference>
<feature type="region of interest" description="Disordered" evidence="8">
    <location>
        <begin position="1294"/>
        <end position="1337"/>
    </location>
</feature>
<dbReference type="Gene3D" id="1.10.510.10">
    <property type="entry name" value="Transferase(Phosphotransferase) domain 1"/>
    <property type="match status" value="1"/>
</dbReference>
<dbReference type="Proteomes" id="UP000760472">
    <property type="component" value="Unassembled WGS sequence"/>
</dbReference>
<evidence type="ECO:0000256" key="1">
    <source>
        <dbReference type="ARBA" id="ARBA00022527"/>
    </source>
</evidence>
<feature type="compositionally biased region" description="Low complexity" evidence="8">
    <location>
        <begin position="1301"/>
        <end position="1328"/>
    </location>
</feature>
<dbReference type="SMART" id="SM00220">
    <property type="entry name" value="S_TKc"/>
    <property type="match status" value="1"/>
</dbReference>
<evidence type="ECO:0000256" key="5">
    <source>
        <dbReference type="ARBA" id="ARBA00022840"/>
    </source>
</evidence>
<reference evidence="10 11" key="1">
    <citation type="submission" date="2021-02" db="EMBL/GenBank/DDBJ databases">
        <title>A novel species of genus Amphritea isolated from a fishpond in China.</title>
        <authorList>
            <person name="Lu H."/>
        </authorList>
    </citation>
    <scope>NUCLEOTIDE SEQUENCE [LARGE SCALE GENOMIC DNA]</scope>
    <source>
        <strain evidence="10 11">RP18W</strain>
    </source>
</reference>
<dbReference type="GO" id="GO:0016301">
    <property type="term" value="F:kinase activity"/>
    <property type="evidence" value="ECO:0007669"/>
    <property type="project" value="UniProtKB-KW"/>
</dbReference>